<comment type="caution">
    <text evidence="9">The sequence shown here is derived from an EMBL/GenBank/DDBJ whole genome shotgun (WGS) entry which is preliminary data.</text>
</comment>
<feature type="transmembrane region" description="Helical" evidence="7">
    <location>
        <begin position="580"/>
        <end position="600"/>
    </location>
</feature>
<dbReference type="PROSITE" id="PS51352">
    <property type="entry name" value="THIOREDOXIN_2"/>
    <property type="match status" value="1"/>
</dbReference>
<organism evidence="9 10">
    <name type="scientific">Camelimonas lactis</name>
    <dbReference type="NCBI Taxonomy" id="659006"/>
    <lineage>
        <taxon>Bacteria</taxon>
        <taxon>Pseudomonadati</taxon>
        <taxon>Pseudomonadota</taxon>
        <taxon>Alphaproteobacteria</taxon>
        <taxon>Hyphomicrobiales</taxon>
        <taxon>Chelatococcaceae</taxon>
        <taxon>Camelimonas</taxon>
    </lineage>
</organism>
<proteinExistence type="predicted"/>
<feature type="domain" description="Thioredoxin" evidence="8">
    <location>
        <begin position="600"/>
        <end position="732"/>
    </location>
</feature>
<gene>
    <name evidence="9" type="ORF">EV666_105214</name>
</gene>
<keyword evidence="2" id="KW-1003">Cell membrane</keyword>
<sequence length="745" mass="76901">MRPAGHGFLLAARLVILAVFALAAQGLTMGGAAMANQRGADLVKADLLIEPAAIQPGQPFTVALRLRMKQHWHTYWRNPGDSGLPTEIHWSLPPGFTAGPIQWPTPERLPVGPLMNFGYEGETFLLTQITPPADLAPVGRVTLRADASWLVCEKECVPGSASLSASAPAAPATTSVAPDPASAEAFAAARARQPAPLGGASFAISGDAFTVTAPLPSGVTANDIGNVAFFPVDESLLENAAPQKHAVQDGRLTLTLQRSAPSSADPTHLSGVLAFTAADGVTRGYALAMGDPPPAPVSSAARPAAFSVTPAGAAAPGDEAANLTLWTALILAFAGGVVLNLMPCVFPVLSIKVLSLAQGGGKTPRAMRLHGLSYGAGVLLSFAGLAAVLIAARQAGASIGWGFQLQSPPVVMLLAYVMFAMGLGLSGAVQLGASWSGLGDRLTRRAGYGGSFFTGILAAVVASPCTGPFMGAAIGFSLTQSTGMAIAVFVALGVGLAFPFVLLTFLPGLMKRMPRPGRWMEILKQALAFPLYATAAWLIWVLSQQVSPIGLSLALGGLVALALAIWAAGLAATAGRRGAVAARLVVALALVAAVACVWRVDETRHAPGAAVAATSEGVEPFTQQRLNALLAERKPVFVNLTAAWCITCMVNERTTLDTAAVRDAMKARGVAYLKGDWTNQNPEITALLARFGRGGVPLYLLYRGDGVDEAPLVLPQILTPATVTEALAALPARVAFRKDGDGETP</sequence>
<dbReference type="GO" id="GO:0015035">
    <property type="term" value="F:protein-disulfide reductase activity"/>
    <property type="evidence" value="ECO:0007669"/>
    <property type="project" value="TreeGrafter"/>
</dbReference>
<dbReference type="InterPro" id="IPR036249">
    <property type="entry name" value="Thioredoxin-like_sf"/>
</dbReference>
<evidence type="ECO:0000313" key="9">
    <source>
        <dbReference type="EMBL" id="TCO13842.1"/>
    </source>
</evidence>
<feature type="transmembrane region" description="Helical" evidence="7">
    <location>
        <begin position="325"/>
        <end position="351"/>
    </location>
</feature>
<evidence type="ECO:0000259" key="8">
    <source>
        <dbReference type="PROSITE" id="PS51352"/>
    </source>
</evidence>
<dbReference type="InterPro" id="IPR003834">
    <property type="entry name" value="Cyt_c_assmbl_TM_dom"/>
</dbReference>
<dbReference type="OrthoDB" id="9811036at2"/>
<dbReference type="CDD" id="cd02953">
    <property type="entry name" value="DsbDgamma"/>
    <property type="match status" value="1"/>
</dbReference>
<dbReference type="Pfam" id="PF13899">
    <property type="entry name" value="Thioredoxin_7"/>
    <property type="match status" value="1"/>
</dbReference>
<feature type="transmembrane region" description="Helical" evidence="7">
    <location>
        <begin position="526"/>
        <end position="543"/>
    </location>
</feature>
<feature type="transmembrane region" description="Helical" evidence="7">
    <location>
        <begin position="412"/>
        <end position="431"/>
    </location>
</feature>
<feature type="transmembrane region" description="Helical" evidence="7">
    <location>
        <begin position="372"/>
        <end position="392"/>
    </location>
</feature>
<reference evidence="9 10" key="1">
    <citation type="submission" date="2019-03" db="EMBL/GenBank/DDBJ databases">
        <title>Genomic Encyclopedia of Type Strains, Phase IV (KMG-IV): sequencing the most valuable type-strain genomes for metagenomic binning, comparative biology and taxonomic classification.</title>
        <authorList>
            <person name="Goeker M."/>
        </authorList>
    </citation>
    <scope>NUCLEOTIDE SEQUENCE [LARGE SCALE GENOMIC DNA]</scope>
    <source>
        <strain evidence="9 10">DSM 22958</strain>
    </source>
</reference>
<evidence type="ECO:0000256" key="4">
    <source>
        <dbReference type="ARBA" id="ARBA00022748"/>
    </source>
</evidence>
<feature type="transmembrane region" description="Helical" evidence="7">
    <location>
        <begin position="484"/>
        <end position="506"/>
    </location>
</feature>
<dbReference type="GO" id="GO:0045454">
    <property type="term" value="P:cell redox homeostasis"/>
    <property type="evidence" value="ECO:0007669"/>
    <property type="project" value="TreeGrafter"/>
</dbReference>
<dbReference type="Proteomes" id="UP000294881">
    <property type="component" value="Unassembled WGS sequence"/>
</dbReference>
<keyword evidence="3 7" id="KW-0812">Transmembrane</keyword>
<dbReference type="InterPro" id="IPR028250">
    <property type="entry name" value="DsbDN"/>
</dbReference>
<dbReference type="InterPro" id="IPR035671">
    <property type="entry name" value="DsbD_gamma"/>
</dbReference>
<dbReference type="GO" id="GO:0005886">
    <property type="term" value="C:plasma membrane"/>
    <property type="evidence" value="ECO:0007669"/>
    <property type="project" value="UniProtKB-SubCell"/>
</dbReference>
<dbReference type="Pfam" id="PF02683">
    <property type="entry name" value="DsbD_TM"/>
    <property type="match status" value="1"/>
</dbReference>
<evidence type="ECO:0000256" key="7">
    <source>
        <dbReference type="SAM" id="Phobius"/>
    </source>
</evidence>
<dbReference type="Pfam" id="PF11412">
    <property type="entry name" value="DsbD_N"/>
    <property type="match status" value="1"/>
</dbReference>
<feature type="transmembrane region" description="Helical" evidence="7">
    <location>
        <begin position="549"/>
        <end position="568"/>
    </location>
</feature>
<keyword evidence="5 7" id="KW-1133">Transmembrane helix</keyword>
<evidence type="ECO:0000256" key="3">
    <source>
        <dbReference type="ARBA" id="ARBA00022692"/>
    </source>
</evidence>
<dbReference type="EMBL" id="SLWL01000005">
    <property type="protein sequence ID" value="TCO13842.1"/>
    <property type="molecule type" value="Genomic_DNA"/>
</dbReference>
<dbReference type="PANTHER" id="PTHR32234">
    <property type="entry name" value="THIOL:DISULFIDE INTERCHANGE PROTEIN DSBD"/>
    <property type="match status" value="1"/>
</dbReference>
<dbReference type="AlphaFoldDB" id="A0A4R2GTK3"/>
<accession>A0A4R2GTK3</accession>
<evidence type="ECO:0000256" key="2">
    <source>
        <dbReference type="ARBA" id="ARBA00022475"/>
    </source>
</evidence>
<evidence type="ECO:0000313" key="10">
    <source>
        <dbReference type="Proteomes" id="UP000294881"/>
    </source>
</evidence>
<keyword evidence="10" id="KW-1185">Reference proteome</keyword>
<dbReference type="InterPro" id="IPR013766">
    <property type="entry name" value="Thioredoxin_domain"/>
</dbReference>
<comment type="subcellular location">
    <subcellularLocation>
        <location evidence="1">Cell membrane</location>
        <topology evidence="1">Multi-pass membrane protein</topology>
    </subcellularLocation>
</comment>
<feature type="transmembrane region" description="Helical" evidence="7">
    <location>
        <begin position="452"/>
        <end position="478"/>
    </location>
</feature>
<dbReference type="PANTHER" id="PTHR32234:SF3">
    <property type="entry name" value="SUPPRESSION OF COPPER SENSITIVITY PROTEIN"/>
    <property type="match status" value="1"/>
</dbReference>
<protein>
    <submittedName>
        <fullName evidence="9">Thiol:disulfide interchange protein DsbD</fullName>
    </submittedName>
</protein>
<keyword evidence="4" id="KW-0201">Cytochrome c-type biogenesis</keyword>
<dbReference type="Gene3D" id="3.40.30.10">
    <property type="entry name" value="Glutaredoxin"/>
    <property type="match status" value="1"/>
</dbReference>
<evidence type="ECO:0000256" key="6">
    <source>
        <dbReference type="ARBA" id="ARBA00023136"/>
    </source>
</evidence>
<evidence type="ECO:0000256" key="5">
    <source>
        <dbReference type="ARBA" id="ARBA00022989"/>
    </source>
</evidence>
<dbReference type="GO" id="GO:0017004">
    <property type="term" value="P:cytochrome complex assembly"/>
    <property type="evidence" value="ECO:0007669"/>
    <property type="project" value="UniProtKB-KW"/>
</dbReference>
<dbReference type="SUPFAM" id="SSF52833">
    <property type="entry name" value="Thioredoxin-like"/>
    <property type="match status" value="1"/>
</dbReference>
<name>A0A4R2GTK3_9HYPH</name>
<keyword evidence="6 7" id="KW-0472">Membrane</keyword>
<evidence type="ECO:0000256" key="1">
    <source>
        <dbReference type="ARBA" id="ARBA00004651"/>
    </source>
</evidence>